<proteinExistence type="predicted"/>
<protein>
    <recommendedName>
        <fullName evidence="5">Secreted protein</fullName>
    </recommendedName>
</protein>
<feature type="chain" id="PRO_5036403218" description="Secreted protein" evidence="2">
    <location>
        <begin position="27"/>
        <end position="187"/>
    </location>
</feature>
<feature type="region of interest" description="Disordered" evidence="1">
    <location>
        <begin position="28"/>
        <end position="76"/>
    </location>
</feature>
<dbReference type="EMBL" id="OA882367">
    <property type="protein sequence ID" value="CAD7274960.1"/>
    <property type="molecule type" value="Genomic_DNA"/>
</dbReference>
<evidence type="ECO:0000313" key="3">
    <source>
        <dbReference type="EMBL" id="CAD7274960.1"/>
    </source>
</evidence>
<feature type="compositionally biased region" description="Basic and acidic residues" evidence="1">
    <location>
        <begin position="37"/>
        <end position="71"/>
    </location>
</feature>
<keyword evidence="4" id="KW-1185">Reference proteome</keyword>
<feature type="signal peptide" evidence="2">
    <location>
        <begin position="1"/>
        <end position="26"/>
    </location>
</feature>
<dbReference type="AlphaFoldDB" id="A0A7R9GBL2"/>
<gene>
    <name evidence="3" type="ORF">NMOB1V02_LOCUS2770</name>
</gene>
<evidence type="ECO:0000256" key="1">
    <source>
        <dbReference type="SAM" id="MobiDB-lite"/>
    </source>
</evidence>
<name>A0A7R9GBL2_9CRUS</name>
<dbReference type="Proteomes" id="UP000678499">
    <property type="component" value="Unassembled WGS sequence"/>
</dbReference>
<evidence type="ECO:0008006" key="5">
    <source>
        <dbReference type="Google" id="ProtNLM"/>
    </source>
</evidence>
<evidence type="ECO:0000313" key="4">
    <source>
        <dbReference type="Proteomes" id="UP000678499"/>
    </source>
</evidence>
<evidence type="ECO:0000256" key="2">
    <source>
        <dbReference type="SAM" id="SignalP"/>
    </source>
</evidence>
<organism evidence="3">
    <name type="scientific">Notodromas monacha</name>
    <dbReference type="NCBI Taxonomy" id="399045"/>
    <lineage>
        <taxon>Eukaryota</taxon>
        <taxon>Metazoa</taxon>
        <taxon>Ecdysozoa</taxon>
        <taxon>Arthropoda</taxon>
        <taxon>Crustacea</taxon>
        <taxon>Oligostraca</taxon>
        <taxon>Ostracoda</taxon>
        <taxon>Podocopa</taxon>
        <taxon>Podocopida</taxon>
        <taxon>Cypridocopina</taxon>
        <taxon>Cypridoidea</taxon>
        <taxon>Cyprididae</taxon>
        <taxon>Notodromas</taxon>
    </lineage>
</organism>
<reference evidence="3" key="1">
    <citation type="submission" date="2020-11" db="EMBL/GenBank/DDBJ databases">
        <authorList>
            <person name="Tran Van P."/>
        </authorList>
    </citation>
    <scope>NUCLEOTIDE SEQUENCE</scope>
</reference>
<sequence>MTRHLVMIASVAVIVSLTLLPGLISGEDRPKKWRSANNKDLDGRFKEYNRRNTNNLEKRSPRSRGTPDEHSGNNFCKWNKEHGDSVIGSYASDINNRGPDGINDSDTPQFWERLSEFRSRLTELNDKYASQNQSWNLEEVQKDAANLFKCASQVGLESLRICGDFAHRSIGWIPLEVLKEILASILL</sequence>
<keyword evidence="2" id="KW-0732">Signal</keyword>
<accession>A0A7R9GBL2</accession>
<dbReference type="EMBL" id="CAJPEX010000330">
    <property type="protein sequence ID" value="CAG0915112.1"/>
    <property type="molecule type" value="Genomic_DNA"/>
</dbReference>